<keyword evidence="2" id="KW-1185">Reference proteome</keyword>
<reference evidence="1 2" key="1">
    <citation type="submission" date="2013-12" db="EMBL/GenBank/DDBJ databases">
        <authorList>
            <consortium name="DOE Joint Genome Institute"/>
            <person name="Smidt H."/>
            <person name="Huntemann M."/>
            <person name="Han J."/>
            <person name="Chen A."/>
            <person name="Kyrpides N."/>
            <person name="Mavromatis K."/>
            <person name="Markowitz V."/>
            <person name="Palaniappan K."/>
            <person name="Ivanova N."/>
            <person name="Schaumberg A."/>
            <person name="Pati A."/>
            <person name="Liolios K."/>
            <person name="Nordberg H.P."/>
            <person name="Cantor M.N."/>
            <person name="Hua S.X."/>
            <person name="Woyke T."/>
        </authorList>
    </citation>
    <scope>NUCLEOTIDE SEQUENCE [LARGE SCALE GENOMIC DNA]</scope>
    <source>
        <strain evidence="2">DSM 15288</strain>
    </source>
</reference>
<sequence length="229" mass="25983">MRRKRAMRLSFIILLLGGVISVAFIFGKSDFKNSIPFQPSVKIPITVCPSDQDGDGLDDLKDIVTGAKAEVERKPQYRSNYYQKGYPPENEGVCTDVVWRAFRDAGYDLKGLVDQDIRLNLNQYPRVGGKPDPNIDFRRVPNLISFCRRNGQELTMEIKPGDIENLTLWQPGDIVTYAPPHEHIAVVSDKRRPDGVPYIIHNAGPIPTESDQLESWPSPMTGHFRFPRF</sequence>
<dbReference type="Pfam" id="PF06940">
    <property type="entry name" value="DUF1287"/>
    <property type="match status" value="1"/>
</dbReference>
<dbReference type="HOGENOM" id="CLU_079833_1_1_9"/>
<evidence type="ECO:0000313" key="2">
    <source>
        <dbReference type="Proteomes" id="UP000010847"/>
    </source>
</evidence>
<gene>
    <name evidence="1" type="ORF">DESME_15370</name>
</gene>
<evidence type="ECO:0008006" key="3">
    <source>
        <dbReference type="Google" id="ProtNLM"/>
    </source>
</evidence>
<dbReference type="KEGG" id="dmt:DESME_15370"/>
<organism evidence="1 2">
    <name type="scientific">Desulfitobacterium metallireducens DSM 15288</name>
    <dbReference type="NCBI Taxonomy" id="871968"/>
    <lineage>
        <taxon>Bacteria</taxon>
        <taxon>Bacillati</taxon>
        <taxon>Bacillota</taxon>
        <taxon>Clostridia</taxon>
        <taxon>Eubacteriales</taxon>
        <taxon>Desulfitobacteriaceae</taxon>
        <taxon>Desulfitobacterium</taxon>
    </lineage>
</organism>
<accession>W0EFH7</accession>
<dbReference type="EMBL" id="CP007032">
    <property type="protein sequence ID" value="AHF08253.1"/>
    <property type="molecule type" value="Genomic_DNA"/>
</dbReference>
<dbReference type="InterPro" id="IPR009706">
    <property type="entry name" value="DUF1287"/>
</dbReference>
<dbReference type="STRING" id="871968.DESME_15370"/>
<dbReference type="eggNOG" id="COG3738">
    <property type="taxonomic scope" value="Bacteria"/>
</dbReference>
<evidence type="ECO:0000313" key="1">
    <source>
        <dbReference type="EMBL" id="AHF08253.1"/>
    </source>
</evidence>
<dbReference type="Proteomes" id="UP000010847">
    <property type="component" value="Chromosome"/>
</dbReference>
<protein>
    <recommendedName>
        <fullName evidence="3">DUF1287 domain-containing protein</fullName>
    </recommendedName>
</protein>
<name>W0EFH7_9FIRM</name>
<proteinExistence type="predicted"/>
<dbReference type="RefSeq" id="WP_006716835.1">
    <property type="nucleotide sequence ID" value="NZ_CP007032.1"/>
</dbReference>
<dbReference type="AlphaFoldDB" id="W0EFH7"/>